<dbReference type="GO" id="GO:0061343">
    <property type="term" value="P:cell adhesion involved in heart morphogenesis"/>
    <property type="evidence" value="ECO:0007669"/>
    <property type="project" value="TreeGrafter"/>
</dbReference>
<dbReference type="AlphaFoldDB" id="A0A091QIC2"/>
<keyword evidence="1" id="KW-0548">Nucleotidyltransferase</keyword>
<dbReference type="EMBL" id="KK798285">
    <property type="protein sequence ID" value="KFQ26928.1"/>
    <property type="molecule type" value="Genomic_DNA"/>
</dbReference>
<evidence type="ECO:0000313" key="2">
    <source>
        <dbReference type="Proteomes" id="UP000053369"/>
    </source>
</evidence>
<dbReference type="PANTHER" id="PTHR33395:SF22">
    <property type="entry name" value="REVERSE TRANSCRIPTASE DOMAIN-CONTAINING PROTEIN"/>
    <property type="match status" value="1"/>
</dbReference>
<keyword evidence="1" id="KW-0695">RNA-directed DNA polymerase</keyword>
<gene>
    <name evidence="1" type="ORF">N332_00956</name>
</gene>
<dbReference type="GO" id="GO:0003964">
    <property type="term" value="F:RNA-directed DNA polymerase activity"/>
    <property type="evidence" value="ECO:0007669"/>
    <property type="project" value="UniProtKB-KW"/>
</dbReference>
<keyword evidence="1" id="KW-0808">Transferase</keyword>
<name>A0A091QIC2_9AVES</name>
<feature type="non-terminal residue" evidence="1">
    <location>
        <position position="101"/>
    </location>
</feature>
<evidence type="ECO:0000313" key="1">
    <source>
        <dbReference type="EMBL" id="KFQ26928.1"/>
    </source>
</evidence>
<protein>
    <submittedName>
        <fullName evidence="1">RNA-directed DNA polymerase from mobile element jockey</fullName>
    </submittedName>
</protein>
<dbReference type="GO" id="GO:0007508">
    <property type="term" value="P:larval heart development"/>
    <property type="evidence" value="ECO:0007669"/>
    <property type="project" value="TreeGrafter"/>
</dbReference>
<dbReference type="PANTHER" id="PTHR33395">
    <property type="entry name" value="TRANSCRIPTASE, PUTATIVE-RELATED-RELATED"/>
    <property type="match status" value="1"/>
</dbReference>
<sequence>EQLKNLKVYKSLGPDNIHLWVLRELAYEVAKLLTMIFERSWQSGEIPDDWKKGNVMAIFKKGKKEDPGNYWPVSLTTMPGKIMEQILLKALLRHMENENAV</sequence>
<reference evidence="1 2" key="1">
    <citation type="submission" date="2014-04" db="EMBL/GenBank/DDBJ databases">
        <title>Genome evolution of avian class.</title>
        <authorList>
            <person name="Zhang G."/>
            <person name="Li C."/>
        </authorList>
    </citation>
    <scope>NUCLEOTIDE SEQUENCE [LARGE SCALE GENOMIC DNA]</scope>
    <source>
        <strain evidence="1">BGI_N332</strain>
    </source>
</reference>
<dbReference type="Proteomes" id="UP000053369">
    <property type="component" value="Unassembled WGS sequence"/>
</dbReference>
<accession>A0A091QIC2</accession>
<feature type="non-terminal residue" evidence="1">
    <location>
        <position position="1"/>
    </location>
</feature>
<organism evidence="1 2">
    <name type="scientific">Mesitornis unicolor</name>
    <name type="common">brown roatelo</name>
    <dbReference type="NCBI Taxonomy" id="54374"/>
    <lineage>
        <taxon>Eukaryota</taxon>
        <taxon>Metazoa</taxon>
        <taxon>Chordata</taxon>
        <taxon>Craniata</taxon>
        <taxon>Vertebrata</taxon>
        <taxon>Euteleostomi</taxon>
        <taxon>Archelosauria</taxon>
        <taxon>Archosauria</taxon>
        <taxon>Dinosauria</taxon>
        <taxon>Saurischia</taxon>
        <taxon>Theropoda</taxon>
        <taxon>Coelurosauria</taxon>
        <taxon>Aves</taxon>
        <taxon>Neognathae</taxon>
        <taxon>Neoaves</taxon>
        <taxon>Columbimorphae</taxon>
        <taxon>Mesitornithiformes</taxon>
        <taxon>Mesitornithidae</taxon>
        <taxon>Mesitornis</taxon>
    </lineage>
</organism>
<proteinExistence type="predicted"/>
<keyword evidence="2" id="KW-1185">Reference proteome</keyword>
<dbReference type="GO" id="GO:0031012">
    <property type="term" value="C:extracellular matrix"/>
    <property type="evidence" value="ECO:0007669"/>
    <property type="project" value="TreeGrafter"/>
</dbReference>